<keyword evidence="4" id="KW-1185">Reference proteome</keyword>
<evidence type="ECO:0000313" key="3">
    <source>
        <dbReference type="EMBL" id="RZU32174.1"/>
    </source>
</evidence>
<dbReference type="EMBL" id="SHKV01000001">
    <property type="protein sequence ID" value="RZU32174.1"/>
    <property type="molecule type" value="Genomic_DNA"/>
</dbReference>
<evidence type="ECO:0000256" key="1">
    <source>
        <dbReference type="SAM" id="MobiDB-lite"/>
    </source>
</evidence>
<comment type="caution">
    <text evidence="3">The sequence shown here is derived from an EMBL/GenBank/DDBJ whole genome shotgun (WGS) entry which is preliminary data.</text>
</comment>
<protein>
    <submittedName>
        <fullName evidence="3">Uncharacterized protein (DUF427 family)</fullName>
    </submittedName>
</protein>
<dbReference type="Proteomes" id="UP000292507">
    <property type="component" value="Unassembled WGS sequence"/>
</dbReference>
<feature type="domain" description="DUF427" evidence="2">
    <location>
        <begin position="164"/>
        <end position="253"/>
    </location>
</feature>
<evidence type="ECO:0000313" key="4">
    <source>
        <dbReference type="Proteomes" id="UP000292507"/>
    </source>
</evidence>
<evidence type="ECO:0000259" key="2">
    <source>
        <dbReference type="Pfam" id="PF04248"/>
    </source>
</evidence>
<dbReference type="PANTHER" id="PTHR34310:SF9">
    <property type="entry name" value="BLR5716 PROTEIN"/>
    <property type="match status" value="1"/>
</dbReference>
<gene>
    <name evidence="3" type="ORF">BKA19_1867</name>
</gene>
<dbReference type="Gene3D" id="2.170.150.40">
    <property type="entry name" value="Domain of unknown function (DUF427)"/>
    <property type="match status" value="2"/>
</dbReference>
<reference evidence="3 4" key="1">
    <citation type="submission" date="2019-02" db="EMBL/GenBank/DDBJ databases">
        <title>Sequencing the genomes of 1000 actinobacteria strains.</title>
        <authorList>
            <person name="Klenk H.-P."/>
        </authorList>
    </citation>
    <scope>NUCLEOTIDE SEQUENCE [LARGE SCALE GENOMIC DNA]</scope>
    <source>
        <strain evidence="3 4">DSM 44509</strain>
    </source>
</reference>
<proteinExistence type="predicted"/>
<dbReference type="OrthoDB" id="285364at2"/>
<sequence>MGLTKGNGPFGSQPSGAFNFAPPPPEQVMYLERSPRRVRVVLGGETVADSTDVRLLHPPGRTPTYLFPRQDVRTDLFEPSDRRRSDPALGEGTYWSVQAGDRRAVDAAYSFEQPPESAAAVAALVAFDWDSMDGVFEEDEEVFVHPRDPYTRIDVLRSSRHVLVRIGDVVVADSTRPRMLIESGLPVRYYLPREAVRTELLEPSYTTTRCPYKGVAHYWSLRLGERYEKDLVWTYPEPFHDAEAVRGLLCFVEERVDLEVRHEAGRE</sequence>
<name>A0A4Q7Y6N9_9ACTN</name>
<organism evidence="3 4">
    <name type="scientific">Blastococcus saxobsidens</name>
    <dbReference type="NCBI Taxonomy" id="138336"/>
    <lineage>
        <taxon>Bacteria</taxon>
        <taxon>Bacillati</taxon>
        <taxon>Actinomycetota</taxon>
        <taxon>Actinomycetes</taxon>
        <taxon>Geodermatophilales</taxon>
        <taxon>Geodermatophilaceae</taxon>
        <taxon>Blastococcus</taxon>
    </lineage>
</organism>
<feature type="domain" description="DUF427" evidence="2">
    <location>
        <begin position="38"/>
        <end position="129"/>
    </location>
</feature>
<accession>A0A4Q7Y6N9</accession>
<feature type="region of interest" description="Disordered" evidence="1">
    <location>
        <begin position="1"/>
        <end position="24"/>
    </location>
</feature>
<dbReference type="Pfam" id="PF04248">
    <property type="entry name" value="NTP_transf_9"/>
    <property type="match status" value="2"/>
</dbReference>
<dbReference type="InterPro" id="IPR038694">
    <property type="entry name" value="DUF427_sf"/>
</dbReference>
<dbReference type="RefSeq" id="WP_130504214.1">
    <property type="nucleotide sequence ID" value="NZ_SHKV01000001.1"/>
</dbReference>
<dbReference type="PANTHER" id="PTHR34310">
    <property type="entry name" value="DUF427 DOMAIN PROTEIN (AFU_ORTHOLOGUE AFUA_3G02220)"/>
    <property type="match status" value="1"/>
</dbReference>
<dbReference type="InterPro" id="IPR007361">
    <property type="entry name" value="DUF427"/>
</dbReference>
<dbReference type="AlphaFoldDB" id="A0A4Q7Y6N9"/>